<dbReference type="Proteomes" id="UP000229681">
    <property type="component" value="Unassembled WGS sequence"/>
</dbReference>
<dbReference type="PANTHER" id="PTHR36120:SF1">
    <property type="entry name" value="L-FUCOSE ISOMERASE C-TERMINAL DOMAIN-CONTAINING PROTEIN"/>
    <property type="match status" value="1"/>
</dbReference>
<dbReference type="PANTHER" id="PTHR36120">
    <property type="entry name" value="FUCOSE ISOMERASE"/>
    <property type="match status" value="1"/>
</dbReference>
<keyword evidence="1" id="KW-0413">Isomerase</keyword>
<dbReference type="EMBL" id="PGTM01000608">
    <property type="protein sequence ID" value="PJF34095.1"/>
    <property type="molecule type" value="Genomic_DNA"/>
</dbReference>
<name>A0A2M8P955_9CHLR</name>
<sequence length="141" mass="14833">VQVQPYALDAAFAAADAMPAERVTARYAALAQKLSNLTELNAAQVRGTLSFHEALRDQIAQDKLAGVAVRCWPETFLKRDCAVCASSSLLCDDGIPATCEADVHGVLSALLLQGVGARATFGADLVAADVAQNTLTFWHCG</sequence>
<evidence type="ECO:0000256" key="1">
    <source>
        <dbReference type="ARBA" id="ARBA00023235"/>
    </source>
</evidence>
<dbReference type="GO" id="GO:0005737">
    <property type="term" value="C:cytoplasm"/>
    <property type="evidence" value="ECO:0007669"/>
    <property type="project" value="InterPro"/>
</dbReference>
<protein>
    <recommendedName>
        <fullName evidence="5">Fucose isomerase</fullName>
    </recommendedName>
</protein>
<dbReference type="AlphaFoldDB" id="A0A2M8P955"/>
<dbReference type="SUPFAM" id="SSF53743">
    <property type="entry name" value="FucI/AraA N-terminal and middle domains"/>
    <property type="match status" value="1"/>
</dbReference>
<organism evidence="3 4">
    <name type="scientific">Candidatus Thermofonsia Clade 1 bacterium</name>
    <dbReference type="NCBI Taxonomy" id="2364210"/>
    <lineage>
        <taxon>Bacteria</taxon>
        <taxon>Bacillati</taxon>
        <taxon>Chloroflexota</taxon>
        <taxon>Candidatus Thermofontia</taxon>
        <taxon>Candidatus Thermofonsia Clade 1</taxon>
    </lineage>
</organism>
<accession>A0A2M8P955</accession>
<comment type="caution">
    <text evidence="3">The sequence shown here is derived from an EMBL/GenBank/DDBJ whole genome shotgun (WGS) entry which is preliminary data.</text>
</comment>
<dbReference type="GO" id="GO:0016861">
    <property type="term" value="F:intramolecular oxidoreductase activity, interconverting aldoses and ketoses"/>
    <property type="evidence" value="ECO:0007669"/>
    <property type="project" value="InterPro"/>
</dbReference>
<evidence type="ECO:0000313" key="3">
    <source>
        <dbReference type="EMBL" id="PJF34095.1"/>
    </source>
</evidence>
<evidence type="ECO:0008006" key="5">
    <source>
        <dbReference type="Google" id="ProtNLM"/>
    </source>
</evidence>
<dbReference type="GO" id="GO:0005996">
    <property type="term" value="P:monosaccharide metabolic process"/>
    <property type="evidence" value="ECO:0007669"/>
    <property type="project" value="InterPro"/>
</dbReference>
<reference evidence="3 4" key="1">
    <citation type="submission" date="2017-11" db="EMBL/GenBank/DDBJ databases">
        <title>Evolution of Phototrophy in the Chloroflexi Phylum Driven by Horizontal Gene Transfer.</title>
        <authorList>
            <person name="Ward L.M."/>
            <person name="Hemp J."/>
            <person name="Shih P.M."/>
            <person name="Mcglynn S.E."/>
            <person name="Fischer W."/>
        </authorList>
    </citation>
    <scope>NUCLEOTIDE SEQUENCE [LARGE SCALE GENOMIC DNA]</scope>
    <source>
        <strain evidence="3">JP3_13</strain>
    </source>
</reference>
<evidence type="ECO:0000313" key="4">
    <source>
        <dbReference type="Proteomes" id="UP000229681"/>
    </source>
</evidence>
<proteinExistence type="predicted"/>
<gene>
    <name evidence="3" type="ORF">CUN49_16955</name>
</gene>
<dbReference type="InterPro" id="IPR009015">
    <property type="entry name" value="Fucose_isomerase_N/cen_sf"/>
</dbReference>
<feature type="non-terminal residue" evidence="3">
    <location>
        <position position="141"/>
    </location>
</feature>
<evidence type="ECO:0000256" key="2">
    <source>
        <dbReference type="ARBA" id="ARBA00023277"/>
    </source>
</evidence>
<keyword evidence="2" id="KW-0119">Carbohydrate metabolism</keyword>
<feature type="non-terminal residue" evidence="3">
    <location>
        <position position="1"/>
    </location>
</feature>